<evidence type="ECO:0000256" key="1">
    <source>
        <dbReference type="ARBA" id="ARBA00004141"/>
    </source>
</evidence>
<dbReference type="InterPro" id="IPR051533">
    <property type="entry name" value="WaaL-like"/>
</dbReference>
<evidence type="ECO:0000256" key="5">
    <source>
        <dbReference type="SAM" id="Phobius"/>
    </source>
</evidence>
<feature type="transmembrane region" description="Helical" evidence="5">
    <location>
        <begin position="84"/>
        <end position="100"/>
    </location>
</feature>
<reference evidence="7 8" key="1">
    <citation type="submission" date="2015-03" db="EMBL/GenBank/DDBJ databases">
        <title>Genome sequence of Kiloniella sp. P1-1, isolated from the gut microflora of Pacific white shrimp, Penaeus vannamei.</title>
        <authorList>
            <person name="Shao Z."/>
            <person name="Wang L."/>
            <person name="Li X."/>
        </authorList>
    </citation>
    <scope>NUCLEOTIDE SEQUENCE [LARGE SCALE GENOMIC DNA]</scope>
    <source>
        <strain evidence="7 8">P1-1</strain>
    </source>
</reference>
<feature type="transmembrane region" description="Helical" evidence="5">
    <location>
        <begin position="222"/>
        <end position="241"/>
    </location>
</feature>
<dbReference type="STRING" id="1549748.WH95_03785"/>
<dbReference type="RefSeq" id="WP_046503027.1">
    <property type="nucleotide sequence ID" value="NZ_LANI01000002.1"/>
</dbReference>
<evidence type="ECO:0000313" key="7">
    <source>
        <dbReference type="EMBL" id="KKJ78416.1"/>
    </source>
</evidence>
<feature type="transmembrane region" description="Helical" evidence="5">
    <location>
        <begin position="176"/>
        <end position="193"/>
    </location>
</feature>
<feature type="transmembrane region" description="Helical" evidence="5">
    <location>
        <begin position="152"/>
        <end position="169"/>
    </location>
</feature>
<feature type="transmembrane region" description="Helical" evidence="5">
    <location>
        <begin position="12"/>
        <end position="41"/>
    </location>
</feature>
<feature type="transmembrane region" description="Helical" evidence="5">
    <location>
        <begin position="355"/>
        <end position="372"/>
    </location>
</feature>
<feature type="domain" description="O-antigen ligase-related" evidence="6">
    <location>
        <begin position="186"/>
        <end position="335"/>
    </location>
</feature>
<dbReference type="Proteomes" id="UP000034491">
    <property type="component" value="Unassembled WGS sequence"/>
</dbReference>
<evidence type="ECO:0000313" key="8">
    <source>
        <dbReference type="Proteomes" id="UP000034491"/>
    </source>
</evidence>
<keyword evidence="2 5" id="KW-0812">Transmembrane</keyword>
<accession>A0A0M2R9R9</accession>
<gene>
    <name evidence="7" type="ORF">WH95_03785</name>
</gene>
<dbReference type="Pfam" id="PF04932">
    <property type="entry name" value="Wzy_C"/>
    <property type="match status" value="1"/>
</dbReference>
<sequence>MNSHLLRLFFFAAPIVSVFSSNALVPLVVLVGVLTTVFGYIENKAFPSFSRKQVILFGLLFAWISITCFWTINPVEALKLDLRLIGLTLTGLLLLKAIEVQDQETRRRIAKALLIGVILASILLLVESLLNAPITKTIKGKELDAAMNLSRFNRGASFLGISLWIVFVIYSQKLSLVWKLLFPIVPLALLYFAPSESSLLAVVLAGIWYFAFFMFPKAGFKVLPILMIISVLSMPFATRYVEPLYDAESSQSIPFSAKHRFFIWDFVSGEILTNPIKGWGFDSARDYPNNGVENYVHVNAKGNERALGGRIISLHPHNFALQVWLELGLIGAILISVIIWSVFGYLKSRQLSERIEIQAMLVSTFIIALLGYGIWQNRWFVMFFIFAAMIPLIQPKQDQEIIDEVDEYGA</sequence>
<dbReference type="PANTHER" id="PTHR37422:SF17">
    <property type="entry name" value="O-ANTIGEN LIGASE"/>
    <property type="match status" value="1"/>
</dbReference>
<evidence type="ECO:0000259" key="6">
    <source>
        <dbReference type="Pfam" id="PF04932"/>
    </source>
</evidence>
<comment type="caution">
    <text evidence="7">The sequence shown here is derived from an EMBL/GenBank/DDBJ whole genome shotgun (WGS) entry which is preliminary data.</text>
</comment>
<feature type="transmembrane region" description="Helical" evidence="5">
    <location>
        <begin position="323"/>
        <end position="343"/>
    </location>
</feature>
<feature type="transmembrane region" description="Helical" evidence="5">
    <location>
        <begin position="112"/>
        <end position="132"/>
    </location>
</feature>
<evidence type="ECO:0000256" key="2">
    <source>
        <dbReference type="ARBA" id="ARBA00022692"/>
    </source>
</evidence>
<dbReference type="EMBL" id="LANI01000002">
    <property type="protein sequence ID" value="KKJ78416.1"/>
    <property type="molecule type" value="Genomic_DNA"/>
</dbReference>
<dbReference type="AlphaFoldDB" id="A0A0M2R9R9"/>
<name>A0A0M2R9R9_9PROT</name>
<dbReference type="OrthoDB" id="8050531at2"/>
<keyword evidence="8" id="KW-1185">Reference proteome</keyword>
<keyword evidence="3 5" id="KW-1133">Transmembrane helix</keyword>
<feature type="transmembrane region" description="Helical" evidence="5">
    <location>
        <begin position="199"/>
        <end position="215"/>
    </location>
</feature>
<dbReference type="InterPro" id="IPR007016">
    <property type="entry name" value="O-antigen_ligase-rel_domated"/>
</dbReference>
<feature type="transmembrane region" description="Helical" evidence="5">
    <location>
        <begin position="53"/>
        <end position="72"/>
    </location>
</feature>
<protein>
    <recommendedName>
        <fullName evidence="6">O-antigen ligase-related domain-containing protein</fullName>
    </recommendedName>
</protein>
<comment type="subcellular location">
    <subcellularLocation>
        <location evidence="1">Membrane</location>
        <topology evidence="1">Multi-pass membrane protein</topology>
    </subcellularLocation>
</comment>
<keyword evidence="4 5" id="KW-0472">Membrane</keyword>
<evidence type="ECO:0000256" key="4">
    <source>
        <dbReference type="ARBA" id="ARBA00023136"/>
    </source>
</evidence>
<evidence type="ECO:0000256" key="3">
    <source>
        <dbReference type="ARBA" id="ARBA00022989"/>
    </source>
</evidence>
<dbReference type="GO" id="GO:0016020">
    <property type="term" value="C:membrane"/>
    <property type="evidence" value="ECO:0007669"/>
    <property type="project" value="UniProtKB-SubCell"/>
</dbReference>
<dbReference type="PANTHER" id="PTHR37422">
    <property type="entry name" value="TEICHURONIC ACID BIOSYNTHESIS PROTEIN TUAE"/>
    <property type="match status" value="1"/>
</dbReference>
<organism evidence="7 8">
    <name type="scientific">Kiloniella litopenaei</name>
    <dbReference type="NCBI Taxonomy" id="1549748"/>
    <lineage>
        <taxon>Bacteria</taxon>
        <taxon>Pseudomonadati</taxon>
        <taxon>Pseudomonadota</taxon>
        <taxon>Alphaproteobacteria</taxon>
        <taxon>Rhodospirillales</taxon>
        <taxon>Kiloniellaceae</taxon>
        <taxon>Kiloniella</taxon>
    </lineage>
</organism>
<proteinExistence type="predicted"/>